<evidence type="ECO:0000313" key="2">
    <source>
        <dbReference type="EMBL" id="TDO37128.1"/>
    </source>
</evidence>
<organism evidence="2 3">
    <name type="scientific">Paractinoplanes brasiliensis</name>
    <dbReference type="NCBI Taxonomy" id="52695"/>
    <lineage>
        <taxon>Bacteria</taxon>
        <taxon>Bacillati</taxon>
        <taxon>Actinomycetota</taxon>
        <taxon>Actinomycetes</taxon>
        <taxon>Micromonosporales</taxon>
        <taxon>Micromonosporaceae</taxon>
        <taxon>Paractinoplanes</taxon>
    </lineage>
</organism>
<dbReference type="AlphaFoldDB" id="A0A4V6PSU0"/>
<evidence type="ECO:0000313" key="3">
    <source>
        <dbReference type="Proteomes" id="UP000294901"/>
    </source>
</evidence>
<sequence>MASVREAAEDPVRQHGGPSGELFEPMLPRPIFVLTRWVSRGRHRNRRPDSVTSSFVSSSGETVLTMSTGCSWSDIVRSSATITAPMYSDEYSCSYTTARTSSTLAPAQAGSSTKTLLTVKSGSASAGRSSSASTVARHPASSAKSVRTTTLANSSTVRPPPAAATQPLRFPRRRSYHRRGPSSRTGRTRLAPALARHSGLKPAATGSIGRVSRNSQSATARHCRTIRSCGFAWWRYSGRC</sequence>
<feature type="compositionally biased region" description="Low complexity" evidence="1">
    <location>
        <begin position="123"/>
        <end position="133"/>
    </location>
</feature>
<proteinExistence type="predicted"/>
<feature type="compositionally biased region" description="Basic residues" evidence="1">
    <location>
        <begin position="170"/>
        <end position="181"/>
    </location>
</feature>
<accession>A0A4V6PSU0</accession>
<name>A0A4V6PSU0_9ACTN</name>
<dbReference type="Proteomes" id="UP000294901">
    <property type="component" value="Unassembled WGS sequence"/>
</dbReference>
<feature type="region of interest" description="Disordered" evidence="1">
    <location>
        <begin position="123"/>
        <end position="193"/>
    </location>
</feature>
<feature type="region of interest" description="Disordered" evidence="1">
    <location>
        <begin position="1"/>
        <end position="21"/>
    </location>
</feature>
<dbReference type="EMBL" id="SNWR01000001">
    <property type="protein sequence ID" value="TDO37128.1"/>
    <property type="molecule type" value="Genomic_DNA"/>
</dbReference>
<gene>
    <name evidence="2" type="ORF">C8E87_0726</name>
</gene>
<protein>
    <submittedName>
        <fullName evidence="2">Uncharacterized protein</fullName>
    </submittedName>
</protein>
<reference evidence="2 3" key="1">
    <citation type="submission" date="2019-03" db="EMBL/GenBank/DDBJ databases">
        <title>Sequencing the genomes of 1000 actinobacteria strains.</title>
        <authorList>
            <person name="Klenk H.-P."/>
        </authorList>
    </citation>
    <scope>NUCLEOTIDE SEQUENCE [LARGE SCALE GENOMIC DNA]</scope>
    <source>
        <strain evidence="2 3">DSM 43805</strain>
    </source>
</reference>
<feature type="compositionally biased region" description="Polar residues" evidence="1">
    <location>
        <begin position="142"/>
        <end position="157"/>
    </location>
</feature>
<feature type="compositionally biased region" description="Basic and acidic residues" evidence="1">
    <location>
        <begin position="1"/>
        <end position="13"/>
    </location>
</feature>
<keyword evidence="3" id="KW-1185">Reference proteome</keyword>
<comment type="caution">
    <text evidence="2">The sequence shown here is derived from an EMBL/GenBank/DDBJ whole genome shotgun (WGS) entry which is preliminary data.</text>
</comment>
<evidence type="ECO:0000256" key="1">
    <source>
        <dbReference type="SAM" id="MobiDB-lite"/>
    </source>
</evidence>